<proteinExistence type="predicted"/>
<keyword evidence="3" id="KW-1185">Reference proteome</keyword>
<evidence type="ECO:0000313" key="2">
    <source>
        <dbReference type="EMBL" id="SUZ33858.1"/>
    </source>
</evidence>
<feature type="domain" description="DUF6900" evidence="1">
    <location>
        <begin position="65"/>
        <end position="114"/>
    </location>
</feature>
<protein>
    <recommendedName>
        <fullName evidence="1">DUF6900 domain-containing protein</fullName>
    </recommendedName>
</protein>
<dbReference type="Pfam" id="PF21841">
    <property type="entry name" value="DUF6900"/>
    <property type="match status" value="1"/>
</dbReference>
<reference evidence="3" key="1">
    <citation type="submission" date="2018-08" db="EMBL/GenBank/DDBJ databases">
        <authorList>
            <person name="Rodrigo-Torres L."/>
            <person name="Arahal R. D."/>
            <person name="Lucena T."/>
        </authorList>
    </citation>
    <scope>NUCLEOTIDE SEQUENCE [LARGE SCALE GENOMIC DNA]</scope>
    <source>
        <strain evidence="3">CECT 7235</strain>
    </source>
</reference>
<dbReference type="InterPro" id="IPR054195">
    <property type="entry name" value="DUF6900"/>
</dbReference>
<dbReference type="EMBL" id="UIHC01000081">
    <property type="protein sequence ID" value="SUZ33858.1"/>
    <property type="molecule type" value="Genomic_DNA"/>
</dbReference>
<dbReference type="Proteomes" id="UP000272908">
    <property type="component" value="Unassembled WGS sequence"/>
</dbReference>
<gene>
    <name evidence="2" type="ORF">ROE7235_03633</name>
</gene>
<sequence length="200" mass="22215">MLHLPLVGEDGNAFAILGRASKLLRDHGLDKIVVDQFLAEARSGDYAHLLETCQRWFACDQAPSPDATLEDIAMQHLDIETLETQNSDRLDFHDVSVWSIKAALTESYERGYEKGQHTMPEPSVTESRVTADLRIDLLEQIALTAKTDAERFVAHTSWTTEDPMATLRAFADSSAANALTPKLATAAHDILRRLRIDDTA</sequence>
<evidence type="ECO:0000313" key="3">
    <source>
        <dbReference type="Proteomes" id="UP000272908"/>
    </source>
</evidence>
<name>A0A3B0MJV1_9RHOB</name>
<dbReference type="AlphaFoldDB" id="A0A3B0MJV1"/>
<evidence type="ECO:0000259" key="1">
    <source>
        <dbReference type="Pfam" id="PF21841"/>
    </source>
</evidence>
<organism evidence="2 3">
    <name type="scientific">Roseinatronobacter ekhonensis</name>
    <dbReference type="NCBI Taxonomy" id="254356"/>
    <lineage>
        <taxon>Bacteria</taxon>
        <taxon>Pseudomonadati</taxon>
        <taxon>Pseudomonadota</taxon>
        <taxon>Alphaproteobacteria</taxon>
        <taxon>Rhodobacterales</taxon>
        <taxon>Paracoccaceae</taxon>
        <taxon>Roseinatronobacter</taxon>
    </lineage>
</organism>
<accession>A0A3B0MJV1</accession>